<dbReference type="CDD" id="cd00090">
    <property type="entry name" value="HTH_ARSR"/>
    <property type="match status" value="1"/>
</dbReference>
<dbReference type="InterPro" id="IPR000835">
    <property type="entry name" value="HTH_MarR-typ"/>
</dbReference>
<dbReference type="AlphaFoldDB" id="A0A7R8X3K8"/>
<dbReference type="SUPFAM" id="SSF46785">
    <property type="entry name" value="Winged helix' DNA-binding domain"/>
    <property type="match status" value="1"/>
</dbReference>
<dbReference type="PROSITE" id="PS50995">
    <property type="entry name" value="HTH_MARR_2"/>
    <property type="match status" value="1"/>
</dbReference>
<dbReference type="InterPro" id="IPR011991">
    <property type="entry name" value="ArsR-like_HTH"/>
</dbReference>
<dbReference type="PANTHER" id="PTHR33164:SF44">
    <property type="entry name" value="TRANSCRIPTIONAL REGULATORY PROTEIN"/>
    <property type="match status" value="1"/>
</dbReference>
<keyword evidence="3" id="KW-0804">Transcription</keyword>
<proteinExistence type="predicted"/>
<protein>
    <submittedName>
        <fullName evidence="4">Uncharacterized protein</fullName>
    </submittedName>
</protein>
<dbReference type="Pfam" id="PF12802">
    <property type="entry name" value="MarR_2"/>
    <property type="match status" value="1"/>
</dbReference>
<dbReference type="SMART" id="SM00347">
    <property type="entry name" value="HTH_MARR"/>
    <property type="match status" value="1"/>
</dbReference>
<dbReference type="InterPro" id="IPR039422">
    <property type="entry name" value="MarR/SlyA-like"/>
</dbReference>
<keyword evidence="1" id="KW-0805">Transcription regulation</keyword>
<dbReference type="PRINTS" id="PR00598">
    <property type="entry name" value="HTHMARR"/>
</dbReference>
<dbReference type="GO" id="GO:0003677">
    <property type="term" value="F:DNA binding"/>
    <property type="evidence" value="ECO:0007669"/>
    <property type="project" value="UniProtKB-KW"/>
</dbReference>
<reference evidence="4" key="1">
    <citation type="submission" date="2020-11" db="EMBL/GenBank/DDBJ databases">
        <authorList>
            <person name="Tran Van P."/>
        </authorList>
    </citation>
    <scope>NUCLEOTIDE SEQUENCE</scope>
</reference>
<feature type="non-terminal residue" evidence="4">
    <location>
        <position position="156"/>
    </location>
</feature>
<sequence>MKRELSERGNKPNPSDDLLFLTDDRLREHVELLFFAYKGFTSDPDRILAEYGLGRAHHRAVHFINRHSGLTVSELLEILGITKQSLNRVLRKLVEAGYVVSEVGKEDRRERNLTLTSAGRAFEAELSAAQHRRMREAFADAGPEAVAGFRQVLRLM</sequence>
<dbReference type="InterPro" id="IPR036390">
    <property type="entry name" value="WH_DNA-bd_sf"/>
</dbReference>
<dbReference type="InterPro" id="IPR036388">
    <property type="entry name" value="WH-like_DNA-bd_sf"/>
</dbReference>
<gene>
    <name evidence="4" type="ORF">CTOB1V02_LOCUS17673</name>
</gene>
<dbReference type="OrthoDB" id="8317868at2759"/>
<dbReference type="Gene3D" id="1.10.10.10">
    <property type="entry name" value="Winged helix-like DNA-binding domain superfamily/Winged helix DNA-binding domain"/>
    <property type="match status" value="1"/>
</dbReference>
<dbReference type="InterPro" id="IPR023187">
    <property type="entry name" value="Tscrpt_reg_MarR-type_CS"/>
</dbReference>
<accession>A0A7R8X3K8</accession>
<evidence type="ECO:0000313" key="4">
    <source>
        <dbReference type="EMBL" id="CAD7239858.1"/>
    </source>
</evidence>
<evidence type="ECO:0000256" key="2">
    <source>
        <dbReference type="ARBA" id="ARBA00023125"/>
    </source>
</evidence>
<dbReference type="PANTHER" id="PTHR33164">
    <property type="entry name" value="TRANSCRIPTIONAL REGULATOR, MARR FAMILY"/>
    <property type="match status" value="1"/>
</dbReference>
<keyword evidence="2" id="KW-0238">DNA-binding</keyword>
<dbReference type="GO" id="GO:0003700">
    <property type="term" value="F:DNA-binding transcription factor activity"/>
    <property type="evidence" value="ECO:0007669"/>
    <property type="project" value="InterPro"/>
</dbReference>
<dbReference type="EMBL" id="OB744768">
    <property type="protein sequence ID" value="CAD7239858.1"/>
    <property type="molecule type" value="Genomic_DNA"/>
</dbReference>
<dbReference type="GO" id="GO:0006950">
    <property type="term" value="P:response to stress"/>
    <property type="evidence" value="ECO:0007669"/>
    <property type="project" value="TreeGrafter"/>
</dbReference>
<evidence type="ECO:0000256" key="3">
    <source>
        <dbReference type="ARBA" id="ARBA00023163"/>
    </source>
</evidence>
<organism evidence="4">
    <name type="scientific">Cyprideis torosa</name>
    <dbReference type="NCBI Taxonomy" id="163714"/>
    <lineage>
        <taxon>Eukaryota</taxon>
        <taxon>Metazoa</taxon>
        <taxon>Ecdysozoa</taxon>
        <taxon>Arthropoda</taxon>
        <taxon>Crustacea</taxon>
        <taxon>Oligostraca</taxon>
        <taxon>Ostracoda</taxon>
        <taxon>Podocopa</taxon>
        <taxon>Podocopida</taxon>
        <taxon>Cytherocopina</taxon>
        <taxon>Cytheroidea</taxon>
        <taxon>Cytherideidae</taxon>
        <taxon>Cyprideis</taxon>
    </lineage>
</organism>
<dbReference type="PROSITE" id="PS01117">
    <property type="entry name" value="HTH_MARR_1"/>
    <property type="match status" value="1"/>
</dbReference>
<name>A0A7R8X3K8_9CRUS</name>
<evidence type="ECO:0000256" key="1">
    <source>
        <dbReference type="ARBA" id="ARBA00023015"/>
    </source>
</evidence>